<comment type="caution">
    <text evidence="12">The sequence shown here is derived from an EMBL/GenBank/DDBJ whole genome shotgun (WGS) entry which is preliminary data.</text>
</comment>
<sequence length="573" mass="64245">MFKKIFSSVRQYKKKAFLVILLVLIEALCGTLVPFVMGKLIDLGIIKSNLFKIESIGIILLIITLIAMASGVSASWLAGRTSAGFAANLRYDLFSHIQTFSFENIDSFSTSSLITRLTTDVNNMQLMYAQLIRIAVRAPLLLIFSAVMAIIVSVKLSLIFIIMLPILGVFLALIINKAKPLFKRVFRNYDHLNQVLRENIRGIKVVKAYSQAEQETNKFDDAAHGIYKVFTKAQQIMALNAPLMQLTTNLTMLLLCLFGAVMIVHHQLQAGQLVSMFSYTMTILMSLNMLSMVFTQLSMATASGERISRVLDTQSTILNKKDAVKNLHYNELTFEYVNFSFNHTDNQLQDLNFTIRKGQTFGIIGTTGSGKSTLVELIPRLYDVTSGEITIDQTNIKDVDIKALRHNIAMVLQNNVLFAGTIKDNLRWGNAQATDLEIKQACQLAQAEEFIDQLPNKYDFVLEENGSNLSGGQKQRLCLARALLKHPQILILDDATSAVDTETDYKIRLGLNQYLPNAMKFIISQRISSIAAADQIIVLDQGRIVGLDTHQNLLKNNKIYRDIYESQKYGDKS</sequence>
<evidence type="ECO:0000256" key="8">
    <source>
        <dbReference type="ARBA" id="ARBA00023136"/>
    </source>
</evidence>
<keyword evidence="6 12" id="KW-0067">ATP-binding</keyword>
<name>A0A9D9E8V9_9LACO</name>
<dbReference type="InterPro" id="IPR027417">
    <property type="entry name" value="P-loop_NTPase"/>
</dbReference>
<dbReference type="InterPro" id="IPR003593">
    <property type="entry name" value="AAA+_ATPase"/>
</dbReference>
<evidence type="ECO:0000259" key="10">
    <source>
        <dbReference type="PROSITE" id="PS50893"/>
    </source>
</evidence>
<dbReference type="SMART" id="SM00382">
    <property type="entry name" value="AAA"/>
    <property type="match status" value="1"/>
</dbReference>
<dbReference type="Pfam" id="PF00005">
    <property type="entry name" value="ABC_tran"/>
    <property type="match status" value="1"/>
</dbReference>
<keyword evidence="7 9" id="KW-1133">Transmembrane helix</keyword>
<dbReference type="PROSITE" id="PS50929">
    <property type="entry name" value="ABC_TM1F"/>
    <property type="match status" value="1"/>
</dbReference>
<dbReference type="InterPro" id="IPR039421">
    <property type="entry name" value="Type_1_exporter"/>
</dbReference>
<evidence type="ECO:0000256" key="3">
    <source>
        <dbReference type="ARBA" id="ARBA00022475"/>
    </source>
</evidence>
<evidence type="ECO:0000259" key="11">
    <source>
        <dbReference type="PROSITE" id="PS50929"/>
    </source>
</evidence>
<dbReference type="InterPro" id="IPR036640">
    <property type="entry name" value="ABC1_TM_sf"/>
</dbReference>
<evidence type="ECO:0000256" key="1">
    <source>
        <dbReference type="ARBA" id="ARBA00004651"/>
    </source>
</evidence>
<dbReference type="Gene3D" id="1.20.1560.10">
    <property type="entry name" value="ABC transporter type 1, transmembrane domain"/>
    <property type="match status" value="1"/>
</dbReference>
<dbReference type="SUPFAM" id="SSF90123">
    <property type="entry name" value="ABC transporter transmembrane region"/>
    <property type="match status" value="1"/>
</dbReference>
<evidence type="ECO:0000313" key="13">
    <source>
        <dbReference type="Proteomes" id="UP000823614"/>
    </source>
</evidence>
<dbReference type="SUPFAM" id="SSF52540">
    <property type="entry name" value="P-loop containing nucleoside triphosphate hydrolases"/>
    <property type="match status" value="1"/>
</dbReference>
<proteinExistence type="predicted"/>
<reference evidence="12" key="2">
    <citation type="journal article" date="2021" name="PeerJ">
        <title>Extensive microbial diversity within the chicken gut microbiome revealed by metagenomics and culture.</title>
        <authorList>
            <person name="Gilroy R."/>
            <person name="Ravi A."/>
            <person name="Getino M."/>
            <person name="Pursley I."/>
            <person name="Horton D.L."/>
            <person name="Alikhan N.F."/>
            <person name="Baker D."/>
            <person name="Gharbi K."/>
            <person name="Hall N."/>
            <person name="Watson M."/>
            <person name="Adriaenssens E.M."/>
            <person name="Foster-Nyarko E."/>
            <person name="Jarju S."/>
            <person name="Secka A."/>
            <person name="Antonio M."/>
            <person name="Oren A."/>
            <person name="Chaudhuri R.R."/>
            <person name="La Ragione R."/>
            <person name="Hildebrand F."/>
            <person name="Pallen M.J."/>
        </authorList>
    </citation>
    <scope>NUCLEOTIDE SEQUENCE</scope>
    <source>
        <strain evidence="12">C6-149</strain>
    </source>
</reference>
<dbReference type="AlphaFoldDB" id="A0A9D9E8V9"/>
<dbReference type="PROSITE" id="PS00211">
    <property type="entry name" value="ABC_TRANSPORTER_1"/>
    <property type="match status" value="1"/>
</dbReference>
<feature type="transmembrane region" description="Helical" evidence="9">
    <location>
        <begin position="246"/>
        <end position="264"/>
    </location>
</feature>
<protein>
    <submittedName>
        <fullName evidence="12">ABC transporter ATP-binding protein</fullName>
    </submittedName>
</protein>
<feature type="transmembrane region" description="Helical" evidence="9">
    <location>
        <begin position="158"/>
        <end position="175"/>
    </location>
</feature>
<keyword evidence="3" id="KW-1003">Cell membrane</keyword>
<feature type="transmembrane region" description="Helical" evidence="9">
    <location>
        <begin position="56"/>
        <end position="78"/>
    </location>
</feature>
<evidence type="ECO:0000256" key="7">
    <source>
        <dbReference type="ARBA" id="ARBA00022989"/>
    </source>
</evidence>
<dbReference type="CDD" id="cd18548">
    <property type="entry name" value="ABC_6TM_Tm287_like"/>
    <property type="match status" value="1"/>
</dbReference>
<dbReference type="EMBL" id="JADIMP010000027">
    <property type="protein sequence ID" value="MBO8441114.1"/>
    <property type="molecule type" value="Genomic_DNA"/>
</dbReference>
<feature type="domain" description="ABC transmembrane type-1" evidence="11">
    <location>
        <begin position="17"/>
        <end position="299"/>
    </location>
</feature>
<evidence type="ECO:0000256" key="2">
    <source>
        <dbReference type="ARBA" id="ARBA00022448"/>
    </source>
</evidence>
<dbReference type="Gene3D" id="3.40.50.300">
    <property type="entry name" value="P-loop containing nucleotide triphosphate hydrolases"/>
    <property type="match status" value="1"/>
</dbReference>
<evidence type="ECO:0000256" key="9">
    <source>
        <dbReference type="SAM" id="Phobius"/>
    </source>
</evidence>
<comment type="subcellular location">
    <subcellularLocation>
        <location evidence="1">Cell membrane</location>
        <topology evidence="1">Multi-pass membrane protein</topology>
    </subcellularLocation>
</comment>
<keyword evidence="8 9" id="KW-0472">Membrane</keyword>
<keyword evidence="5" id="KW-0547">Nucleotide-binding</keyword>
<reference evidence="12" key="1">
    <citation type="submission" date="2020-10" db="EMBL/GenBank/DDBJ databases">
        <authorList>
            <person name="Gilroy R."/>
        </authorList>
    </citation>
    <scope>NUCLEOTIDE SEQUENCE</scope>
    <source>
        <strain evidence="12">C6-149</strain>
    </source>
</reference>
<dbReference type="FunFam" id="3.40.50.300:FF:000221">
    <property type="entry name" value="Multidrug ABC transporter ATP-binding protein"/>
    <property type="match status" value="1"/>
</dbReference>
<feature type="transmembrane region" description="Helical" evidence="9">
    <location>
        <begin position="134"/>
        <end position="152"/>
    </location>
</feature>
<dbReference type="Proteomes" id="UP000823614">
    <property type="component" value="Unassembled WGS sequence"/>
</dbReference>
<dbReference type="InterPro" id="IPR003439">
    <property type="entry name" value="ABC_transporter-like_ATP-bd"/>
</dbReference>
<dbReference type="GO" id="GO:0005524">
    <property type="term" value="F:ATP binding"/>
    <property type="evidence" value="ECO:0007669"/>
    <property type="project" value="UniProtKB-KW"/>
</dbReference>
<evidence type="ECO:0000256" key="5">
    <source>
        <dbReference type="ARBA" id="ARBA00022741"/>
    </source>
</evidence>
<accession>A0A9D9E8V9</accession>
<dbReference type="PROSITE" id="PS50893">
    <property type="entry name" value="ABC_TRANSPORTER_2"/>
    <property type="match status" value="1"/>
</dbReference>
<organism evidence="12 13">
    <name type="scientific">Candidatus Gallilactobacillus intestinavium</name>
    <dbReference type="NCBI Taxonomy" id="2840838"/>
    <lineage>
        <taxon>Bacteria</taxon>
        <taxon>Bacillati</taxon>
        <taxon>Bacillota</taxon>
        <taxon>Bacilli</taxon>
        <taxon>Lactobacillales</taxon>
        <taxon>Lactobacillaceae</taxon>
        <taxon>Lactobacillaceae incertae sedis</taxon>
        <taxon>Candidatus Gallilactobacillus</taxon>
    </lineage>
</organism>
<dbReference type="GO" id="GO:0016887">
    <property type="term" value="F:ATP hydrolysis activity"/>
    <property type="evidence" value="ECO:0007669"/>
    <property type="project" value="InterPro"/>
</dbReference>
<evidence type="ECO:0000256" key="4">
    <source>
        <dbReference type="ARBA" id="ARBA00022692"/>
    </source>
</evidence>
<dbReference type="PANTHER" id="PTHR43394">
    <property type="entry name" value="ATP-DEPENDENT PERMEASE MDL1, MITOCHONDRIAL"/>
    <property type="match status" value="1"/>
</dbReference>
<dbReference type="InterPro" id="IPR017871">
    <property type="entry name" value="ABC_transporter-like_CS"/>
</dbReference>
<dbReference type="GO" id="GO:0005886">
    <property type="term" value="C:plasma membrane"/>
    <property type="evidence" value="ECO:0007669"/>
    <property type="project" value="UniProtKB-SubCell"/>
</dbReference>
<feature type="transmembrane region" description="Helical" evidence="9">
    <location>
        <begin position="276"/>
        <end position="299"/>
    </location>
</feature>
<gene>
    <name evidence="12" type="ORF">IAA89_01495</name>
</gene>
<keyword evidence="2" id="KW-0813">Transport</keyword>
<dbReference type="GO" id="GO:0015421">
    <property type="term" value="F:ABC-type oligopeptide transporter activity"/>
    <property type="evidence" value="ECO:0007669"/>
    <property type="project" value="TreeGrafter"/>
</dbReference>
<evidence type="ECO:0000256" key="6">
    <source>
        <dbReference type="ARBA" id="ARBA00022840"/>
    </source>
</evidence>
<dbReference type="Pfam" id="PF00664">
    <property type="entry name" value="ABC_membrane"/>
    <property type="match status" value="1"/>
</dbReference>
<keyword evidence="4 9" id="KW-0812">Transmembrane</keyword>
<feature type="transmembrane region" description="Helical" evidence="9">
    <location>
        <begin position="16"/>
        <end position="36"/>
    </location>
</feature>
<dbReference type="PANTHER" id="PTHR43394:SF1">
    <property type="entry name" value="ATP-BINDING CASSETTE SUB-FAMILY B MEMBER 10, MITOCHONDRIAL"/>
    <property type="match status" value="1"/>
</dbReference>
<evidence type="ECO:0000313" key="12">
    <source>
        <dbReference type="EMBL" id="MBO8441114.1"/>
    </source>
</evidence>
<feature type="domain" description="ABC transporter" evidence="10">
    <location>
        <begin position="332"/>
        <end position="566"/>
    </location>
</feature>
<dbReference type="InterPro" id="IPR011527">
    <property type="entry name" value="ABC1_TM_dom"/>
</dbReference>